<dbReference type="Pfam" id="PF02551">
    <property type="entry name" value="Acyl_CoA_thio"/>
    <property type="match status" value="1"/>
</dbReference>
<dbReference type="EMBL" id="JASJQH010007065">
    <property type="protein sequence ID" value="KAK9719020.1"/>
    <property type="molecule type" value="Genomic_DNA"/>
</dbReference>
<feature type="domain" description="Acyl-CoA thioesterase 2 C-terminal" evidence="3">
    <location>
        <begin position="191"/>
        <end position="297"/>
    </location>
</feature>
<dbReference type="PANTHER" id="PTHR11066">
    <property type="entry name" value="ACYL-COA THIOESTERASE"/>
    <property type="match status" value="1"/>
</dbReference>
<dbReference type="PANTHER" id="PTHR11066:SF34">
    <property type="entry name" value="ACYL-COENZYME A THIOESTERASE 8"/>
    <property type="match status" value="1"/>
</dbReference>
<sequence length="322" mass="36924">MNTESLGSLLEHAIDLEEIDVNTYRSKSQYLPPGARAVFGGQVVGQALAASSKTVPKNYQIHSLHSYFLLGGIDSVPIVYNVERIRDGRSYVTRRVIAKQKGRRIFTCTCSYQTQENSLLVHQYLMPVVPEPESLISLDKLYKQWLSNPEISSEYRRFLERKLELPFRVDVRRFEAMHPFDVWSPSKQEPIQRMWMRAEGEISKDLAVHQSIAAYCSDYFLLFTALMPHGINPFTNPRLAMIASLDHAMWFHEPFRADEWLLYELESPRSVGGRGLAYGRIFTKDGRLVVSFAQEGLIRMSKNDTTPATIEEVQAATYKPRL</sequence>
<dbReference type="InterPro" id="IPR042171">
    <property type="entry name" value="Acyl-CoA_hotdog"/>
</dbReference>
<evidence type="ECO:0000256" key="2">
    <source>
        <dbReference type="ARBA" id="ARBA00022801"/>
    </source>
</evidence>
<feature type="domain" description="Acyl-CoA thioesterase-like N-terminal HotDog" evidence="4">
    <location>
        <begin position="32"/>
        <end position="112"/>
    </location>
</feature>
<dbReference type="CDD" id="cd03445">
    <property type="entry name" value="Thioesterase_II_repeat2"/>
    <property type="match status" value="1"/>
</dbReference>
<gene>
    <name evidence="5" type="primary">TES1_1</name>
    <name evidence="5" type="ORF">K7432_005073</name>
</gene>
<evidence type="ECO:0000259" key="3">
    <source>
        <dbReference type="Pfam" id="PF02551"/>
    </source>
</evidence>
<evidence type="ECO:0000256" key="1">
    <source>
        <dbReference type="ARBA" id="ARBA00006538"/>
    </source>
</evidence>
<dbReference type="Gene3D" id="2.40.160.210">
    <property type="entry name" value="Acyl-CoA thioesterase, double hotdog domain"/>
    <property type="match status" value="1"/>
</dbReference>
<organism evidence="5 6">
    <name type="scientific">Basidiobolus ranarum</name>
    <dbReference type="NCBI Taxonomy" id="34480"/>
    <lineage>
        <taxon>Eukaryota</taxon>
        <taxon>Fungi</taxon>
        <taxon>Fungi incertae sedis</taxon>
        <taxon>Zoopagomycota</taxon>
        <taxon>Entomophthoromycotina</taxon>
        <taxon>Basidiobolomycetes</taxon>
        <taxon>Basidiobolales</taxon>
        <taxon>Basidiobolaceae</taxon>
        <taxon>Basidiobolus</taxon>
    </lineage>
</organism>
<reference evidence="5 6" key="1">
    <citation type="submission" date="2023-04" db="EMBL/GenBank/DDBJ databases">
        <title>Genome of Basidiobolus ranarum AG-B5.</title>
        <authorList>
            <person name="Stajich J.E."/>
            <person name="Carter-House D."/>
            <person name="Gryganskyi A."/>
        </authorList>
    </citation>
    <scope>NUCLEOTIDE SEQUENCE [LARGE SCALE GENOMIC DNA]</scope>
    <source>
        <strain evidence="5 6">AG-B5</strain>
    </source>
</reference>
<dbReference type="CDD" id="cd03444">
    <property type="entry name" value="Thioesterase_II_repeat1"/>
    <property type="match status" value="1"/>
</dbReference>
<dbReference type="EC" id="3.1.2.2" evidence="5"/>
<comment type="similarity">
    <text evidence="1">Belongs to the C/M/P thioester hydrolase family.</text>
</comment>
<evidence type="ECO:0000313" key="6">
    <source>
        <dbReference type="Proteomes" id="UP001479436"/>
    </source>
</evidence>
<accession>A0ABR2W3N2</accession>
<dbReference type="SUPFAM" id="SSF54637">
    <property type="entry name" value="Thioesterase/thiol ester dehydrase-isomerase"/>
    <property type="match status" value="2"/>
</dbReference>
<dbReference type="InterPro" id="IPR029069">
    <property type="entry name" value="HotDog_dom_sf"/>
</dbReference>
<dbReference type="GO" id="GO:0016787">
    <property type="term" value="F:hydrolase activity"/>
    <property type="evidence" value="ECO:0007669"/>
    <property type="project" value="UniProtKB-KW"/>
</dbReference>
<dbReference type="InterPro" id="IPR049449">
    <property type="entry name" value="TesB_ACOT8-like_N"/>
</dbReference>
<keyword evidence="6" id="KW-1185">Reference proteome</keyword>
<name>A0ABR2W3N2_9FUNG</name>
<comment type="caution">
    <text evidence="5">The sequence shown here is derived from an EMBL/GenBank/DDBJ whole genome shotgun (WGS) entry which is preliminary data.</text>
</comment>
<keyword evidence="2 5" id="KW-0378">Hydrolase</keyword>
<dbReference type="Proteomes" id="UP001479436">
    <property type="component" value="Unassembled WGS sequence"/>
</dbReference>
<protein>
    <submittedName>
        <fullName evidence="5">Acyl-CoA thioesterase, variant 2</fullName>
        <ecNumber evidence="5">3.1.2.2</ecNumber>
    </submittedName>
</protein>
<evidence type="ECO:0000313" key="5">
    <source>
        <dbReference type="EMBL" id="KAK9719020.1"/>
    </source>
</evidence>
<proteinExistence type="inferred from homology"/>
<evidence type="ECO:0000259" key="4">
    <source>
        <dbReference type="Pfam" id="PF13622"/>
    </source>
</evidence>
<dbReference type="InterPro" id="IPR003703">
    <property type="entry name" value="Acyl_CoA_thio"/>
</dbReference>
<dbReference type="InterPro" id="IPR025652">
    <property type="entry name" value="TesB_C"/>
</dbReference>
<dbReference type="Pfam" id="PF13622">
    <property type="entry name" value="4HBT_3"/>
    <property type="match status" value="1"/>
</dbReference>